<dbReference type="PANTHER" id="PTHR30055:SF226">
    <property type="entry name" value="HTH-TYPE TRANSCRIPTIONAL REGULATOR PKSA"/>
    <property type="match status" value="1"/>
</dbReference>
<dbReference type="Gene3D" id="1.10.10.60">
    <property type="entry name" value="Homeodomain-like"/>
    <property type="match status" value="1"/>
</dbReference>
<name>A0A432W5Y1_9GAMM</name>
<proteinExistence type="predicted"/>
<dbReference type="InterPro" id="IPR050109">
    <property type="entry name" value="HTH-type_TetR-like_transc_reg"/>
</dbReference>
<dbReference type="Gene3D" id="1.10.357.10">
    <property type="entry name" value="Tetracycline Repressor, domain 2"/>
    <property type="match status" value="1"/>
</dbReference>
<dbReference type="InterPro" id="IPR001647">
    <property type="entry name" value="HTH_TetR"/>
</dbReference>
<dbReference type="PANTHER" id="PTHR30055">
    <property type="entry name" value="HTH-TYPE TRANSCRIPTIONAL REGULATOR RUTR"/>
    <property type="match status" value="1"/>
</dbReference>
<dbReference type="PROSITE" id="PS50977">
    <property type="entry name" value="HTH_TETR_2"/>
    <property type="match status" value="1"/>
</dbReference>
<evidence type="ECO:0000256" key="2">
    <source>
        <dbReference type="PROSITE-ProRule" id="PRU00335"/>
    </source>
</evidence>
<keyword evidence="5" id="KW-1185">Reference proteome</keyword>
<evidence type="ECO:0000313" key="4">
    <source>
        <dbReference type="EMBL" id="RUO25467.1"/>
    </source>
</evidence>
<dbReference type="SUPFAM" id="SSF46689">
    <property type="entry name" value="Homeodomain-like"/>
    <property type="match status" value="1"/>
</dbReference>
<dbReference type="InterPro" id="IPR036271">
    <property type="entry name" value="Tet_transcr_reg_TetR-rel_C_sf"/>
</dbReference>
<feature type="DNA-binding region" description="H-T-H motif" evidence="2">
    <location>
        <begin position="37"/>
        <end position="56"/>
    </location>
</feature>
<dbReference type="OrthoDB" id="63332at2"/>
<dbReference type="GO" id="GO:0000976">
    <property type="term" value="F:transcription cis-regulatory region binding"/>
    <property type="evidence" value="ECO:0007669"/>
    <property type="project" value="TreeGrafter"/>
</dbReference>
<dbReference type="AlphaFoldDB" id="A0A432W5Y1"/>
<dbReference type="PRINTS" id="PR00455">
    <property type="entry name" value="HTHTETR"/>
</dbReference>
<feature type="domain" description="HTH tetR-type" evidence="3">
    <location>
        <begin position="14"/>
        <end position="74"/>
    </location>
</feature>
<dbReference type="GO" id="GO:0003700">
    <property type="term" value="F:DNA-binding transcription factor activity"/>
    <property type="evidence" value="ECO:0007669"/>
    <property type="project" value="TreeGrafter"/>
</dbReference>
<keyword evidence="1 2" id="KW-0238">DNA-binding</keyword>
<gene>
    <name evidence="4" type="ORF">CWE09_01650</name>
</gene>
<reference evidence="4 5" key="1">
    <citation type="journal article" date="2011" name="Front. Microbiol.">
        <title>Genomic signatures of strain selection and enhancement in Bacillus atrophaeus var. globigii, a historical biowarfare simulant.</title>
        <authorList>
            <person name="Gibbons H.S."/>
            <person name="Broomall S.M."/>
            <person name="McNew L.A."/>
            <person name="Daligault H."/>
            <person name="Chapman C."/>
            <person name="Bruce D."/>
            <person name="Karavis M."/>
            <person name="Krepps M."/>
            <person name="McGregor P.A."/>
            <person name="Hong C."/>
            <person name="Park K.H."/>
            <person name="Akmal A."/>
            <person name="Feldman A."/>
            <person name="Lin J.S."/>
            <person name="Chang W.E."/>
            <person name="Higgs B.W."/>
            <person name="Demirev P."/>
            <person name="Lindquist J."/>
            <person name="Liem A."/>
            <person name="Fochler E."/>
            <person name="Read T.D."/>
            <person name="Tapia R."/>
            <person name="Johnson S."/>
            <person name="Bishop-Lilly K.A."/>
            <person name="Detter C."/>
            <person name="Han C."/>
            <person name="Sozhamannan S."/>
            <person name="Rosenzweig C.N."/>
            <person name="Skowronski E.W."/>
        </authorList>
    </citation>
    <scope>NUCLEOTIDE SEQUENCE [LARGE SCALE GENOMIC DNA]</scope>
    <source>
        <strain evidence="4 5">MLST1</strain>
    </source>
</reference>
<dbReference type="Proteomes" id="UP000288293">
    <property type="component" value="Unassembled WGS sequence"/>
</dbReference>
<organism evidence="4 5">
    <name type="scientific">Aliidiomarina minuta</name>
    <dbReference type="NCBI Taxonomy" id="880057"/>
    <lineage>
        <taxon>Bacteria</taxon>
        <taxon>Pseudomonadati</taxon>
        <taxon>Pseudomonadota</taxon>
        <taxon>Gammaproteobacteria</taxon>
        <taxon>Alteromonadales</taxon>
        <taxon>Idiomarinaceae</taxon>
        <taxon>Aliidiomarina</taxon>
    </lineage>
</organism>
<accession>A0A432W5Y1</accession>
<sequence length="215" mass="24022">MAYRETEKVRNRKAATREQVLQCALVLVAQSGFSGIQMTQLAKQAKLATGTLYRYFPSKESLFAEVFKRATEIEVARVERALQQTSGEAPDRIEEALRVFARRALKAPNLAWALIAEPVQAEVDQQRLEYRMRYARLFADAIQQGIDEGSLPLQRSMLSSTAMVGAIAEALIGPLAKVSREMMVPANQQQIIDDILRFCIHGILCSAERRQGAPL</sequence>
<dbReference type="InterPro" id="IPR009057">
    <property type="entry name" value="Homeodomain-like_sf"/>
</dbReference>
<evidence type="ECO:0000313" key="5">
    <source>
        <dbReference type="Proteomes" id="UP000288293"/>
    </source>
</evidence>
<evidence type="ECO:0000256" key="1">
    <source>
        <dbReference type="ARBA" id="ARBA00023125"/>
    </source>
</evidence>
<protein>
    <submittedName>
        <fullName evidence="4">TetR/AcrR family transcriptional regulator</fullName>
    </submittedName>
</protein>
<comment type="caution">
    <text evidence="4">The sequence shown here is derived from an EMBL/GenBank/DDBJ whole genome shotgun (WGS) entry which is preliminary data.</text>
</comment>
<dbReference type="SUPFAM" id="SSF48498">
    <property type="entry name" value="Tetracyclin repressor-like, C-terminal domain"/>
    <property type="match status" value="1"/>
</dbReference>
<dbReference type="Pfam" id="PF00440">
    <property type="entry name" value="TetR_N"/>
    <property type="match status" value="1"/>
</dbReference>
<dbReference type="RefSeq" id="WP_126802168.1">
    <property type="nucleotide sequence ID" value="NZ_PIPL01000001.1"/>
</dbReference>
<dbReference type="EMBL" id="PIPL01000001">
    <property type="protein sequence ID" value="RUO25467.1"/>
    <property type="molecule type" value="Genomic_DNA"/>
</dbReference>
<evidence type="ECO:0000259" key="3">
    <source>
        <dbReference type="PROSITE" id="PS50977"/>
    </source>
</evidence>